<evidence type="ECO:0000256" key="2">
    <source>
        <dbReference type="SAM" id="SignalP"/>
    </source>
</evidence>
<evidence type="ECO:0008006" key="5">
    <source>
        <dbReference type="Google" id="ProtNLM"/>
    </source>
</evidence>
<proteinExistence type="predicted"/>
<dbReference type="Proteomes" id="UP001199816">
    <property type="component" value="Unassembled WGS sequence"/>
</dbReference>
<evidence type="ECO:0000256" key="1">
    <source>
        <dbReference type="SAM" id="Phobius"/>
    </source>
</evidence>
<evidence type="ECO:0000313" key="3">
    <source>
        <dbReference type="EMBL" id="MCD2421713.1"/>
    </source>
</evidence>
<comment type="caution">
    <text evidence="3">The sequence shown here is derived from an EMBL/GenBank/DDBJ whole genome shotgun (WGS) entry which is preliminary data.</text>
</comment>
<dbReference type="Gene3D" id="2.60.40.10">
    <property type="entry name" value="Immunoglobulins"/>
    <property type="match status" value="1"/>
</dbReference>
<dbReference type="EMBL" id="JAJNEC010000003">
    <property type="protein sequence ID" value="MCD2421713.1"/>
    <property type="molecule type" value="Genomic_DNA"/>
</dbReference>
<feature type="transmembrane region" description="Helical" evidence="1">
    <location>
        <begin position="526"/>
        <end position="548"/>
    </location>
</feature>
<dbReference type="SUPFAM" id="SSF117074">
    <property type="entry name" value="Hypothetical protein PA1324"/>
    <property type="match status" value="1"/>
</dbReference>
<dbReference type="InterPro" id="IPR013783">
    <property type="entry name" value="Ig-like_fold"/>
</dbReference>
<keyword evidence="4" id="KW-1185">Reference proteome</keyword>
<feature type="signal peptide" evidence="2">
    <location>
        <begin position="1"/>
        <end position="20"/>
    </location>
</feature>
<protein>
    <recommendedName>
        <fullName evidence="5">SD-repeat containing protein B domain-containing protein</fullName>
    </recommendedName>
</protein>
<organism evidence="3 4">
    <name type="scientific">Niabella pedocola</name>
    <dbReference type="NCBI Taxonomy" id="1752077"/>
    <lineage>
        <taxon>Bacteria</taxon>
        <taxon>Pseudomonadati</taxon>
        <taxon>Bacteroidota</taxon>
        <taxon>Chitinophagia</taxon>
        <taxon>Chitinophagales</taxon>
        <taxon>Chitinophagaceae</taxon>
        <taxon>Niabella</taxon>
    </lineage>
</organism>
<keyword evidence="1" id="KW-0472">Membrane</keyword>
<feature type="chain" id="PRO_5046859726" description="SD-repeat containing protein B domain-containing protein" evidence="2">
    <location>
        <begin position="21"/>
        <end position="613"/>
    </location>
</feature>
<keyword evidence="1" id="KW-1133">Transmembrane helix</keyword>
<name>A0ABS8PKT9_9BACT</name>
<evidence type="ECO:0000313" key="4">
    <source>
        <dbReference type="Proteomes" id="UP001199816"/>
    </source>
</evidence>
<gene>
    <name evidence="3" type="ORF">LQ567_03000</name>
</gene>
<sequence>MKKKVLTGILIFHIAGTAFSQNIIQLVGAPGAGGPAGKGPETTNQTVTFFVNSTTPTNPAVTAMYSLSNQQFSAIEGNPTTPGVAFGSNLSLGTDVNLVPAAGSGELFYPTMNVVGSPLNSYFTPCNGCTPGSGINVAANRAIELQPFADALIDAANNNLFAITARVRFADLTITFSKPVSNPVLHFAGIGGQYYYTAGGKYYNHGYASEFDLLTPGISLKKLSGSSKFDVMGNTIRDTAANLGFNAVGALLNGTMRYGAAGSVAVLGTNITTLTFRIFIQGDPGDVTTAAGAQTIADAGRTPKWSAALGGVDPAGGLYGDALTIGLSLQAPVTISGNVFNDPDGGNVNNSSGVANTVPGGMYINLVDANNMVVASVPVSTDGTYTFPSIFEGTYTAVLSTNALDPQTTAATGSVPAGWQNTGEYNGAPGSGNDGLADGASAVFTVGTSDAVDINFGIRQVALPVIFGDISATIVDGKLDVKWSTLTEINNNYFNIEVSNDGKTFTSIGTMNSSAVNGNSSIKTDYHFQTALPVGAAFAVIAFAILLPTFKKRKWRFLSLLTVLLVVISASCNKNNSVLSDNANNRLFIRIAQVNMDGQKTYSKVVSVVSETK</sequence>
<dbReference type="RefSeq" id="WP_231002617.1">
    <property type="nucleotide sequence ID" value="NZ_JAJNEC010000003.1"/>
</dbReference>
<reference evidence="3 4" key="1">
    <citation type="submission" date="2021-11" db="EMBL/GenBank/DDBJ databases">
        <title>Genomic of Niabella pedocola.</title>
        <authorList>
            <person name="Wu T."/>
        </authorList>
    </citation>
    <scope>NUCLEOTIDE SEQUENCE [LARGE SCALE GENOMIC DNA]</scope>
    <source>
        <strain evidence="3 4">JCM 31011</strain>
    </source>
</reference>
<keyword evidence="1" id="KW-0812">Transmembrane</keyword>
<accession>A0ABS8PKT9</accession>
<keyword evidence="2" id="KW-0732">Signal</keyword>